<reference evidence="2 3" key="1">
    <citation type="submission" date="2018-11" db="EMBL/GenBank/DDBJ databases">
        <title>YIM 102482-1 draft genome.</title>
        <authorList>
            <person name="Li G."/>
            <person name="Jiang Y."/>
        </authorList>
    </citation>
    <scope>NUCLEOTIDE SEQUENCE [LARGE SCALE GENOMIC DNA]</scope>
    <source>
        <strain evidence="2 3">YIM 102482-1</strain>
    </source>
</reference>
<name>A0A3P3VS52_9MICO</name>
<dbReference type="PANTHER" id="PTHR46696">
    <property type="entry name" value="P450, PUTATIVE (EUROFUNG)-RELATED"/>
    <property type="match status" value="1"/>
</dbReference>
<dbReference type="CDD" id="cd00302">
    <property type="entry name" value="cytochrome_P450"/>
    <property type="match status" value="1"/>
</dbReference>
<dbReference type="SUPFAM" id="SSF48264">
    <property type="entry name" value="Cytochrome P450"/>
    <property type="match status" value="1"/>
</dbReference>
<dbReference type="Proteomes" id="UP000274391">
    <property type="component" value="Unassembled WGS sequence"/>
</dbReference>
<dbReference type="GO" id="GO:0004497">
    <property type="term" value="F:monooxygenase activity"/>
    <property type="evidence" value="ECO:0007669"/>
    <property type="project" value="InterPro"/>
</dbReference>
<dbReference type="InterPro" id="IPR036396">
    <property type="entry name" value="Cyt_P450_sf"/>
</dbReference>
<dbReference type="GO" id="GO:0016705">
    <property type="term" value="F:oxidoreductase activity, acting on paired donors, with incorporation or reduction of molecular oxygen"/>
    <property type="evidence" value="ECO:0007669"/>
    <property type="project" value="InterPro"/>
</dbReference>
<dbReference type="PROSITE" id="PS00086">
    <property type="entry name" value="CYTOCHROME_P450"/>
    <property type="match status" value="1"/>
</dbReference>
<comment type="similarity">
    <text evidence="1">Belongs to the cytochrome P450 family.</text>
</comment>
<dbReference type="OrthoDB" id="502624at2"/>
<dbReference type="AlphaFoldDB" id="A0A3P3VS52"/>
<dbReference type="Gene3D" id="1.10.630.10">
    <property type="entry name" value="Cytochrome P450"/>
    <property type="match status" value="1"/>
</dbReference>
<comment type="caution">
    <text evidence="2">The sequence shown here is derived from an EMBL/GenBank/DDBJ whole genome shotgun (WGS) entry which is preliminary data.</text>
</comment>
<gene>
    <name evidence="2" type="ORF">EG850_12910</name>
</gene>
<evidence type="ECO:0000313" key="3">
    <source>
        <dbReference type="Proteomes" id="UP000274391"/>
    </source>
</evidence>
<dbReference type="PANTHER" id="PTHR46696:SF1">
    <property type="entry name" value="CYTOCHROME P450 YJIB-RELATED"/>
    <property type="match status" value="1"/>
</dbReference>
<dbReference type="PRINTS" id="PR00385">
    <property type="entry name" value="P450"/>
</dbReference>
<dbReference type="EMBL" id="RQVS01000026">
    <property type="protein sequence ID" value="RRJ85575.1"/>
    <property type="molecule type" value="Genomic_DNA"/>
</dbReference>
<evidence type="ECO:0000313" key="2">
    <source>
        <dbReference type="EMBL" id="RRJ85575.1"/>
    </source>
</evidence>
<accession>A0A3P3VS52</accession>
<dbReference type="GO" id="GO:0005506">
    <property type="term" value="F:iron ion binding"/>
    <property type="evidence" value="ECO:0007669"/>
    <property type="project" value="InterPro"/>
</dbReference>
<dbReference type="GO" id="GO:0020037">
    <property type="term" value="F:heme binding"/>
    <property type="evidence" value="ECO:0007669"/>
    <property type="project" value="InterPro"/>
</dbReference>
<evidence type="ECO:0000256" key="1">
    <source>
        <dbReference type="ARBA" id="ARBA00010617"/>
    </source>
</evidence>
<organism evidence="2 3">
    <name type="scientific">Gulosibacter macacae</name>
    <dbReference type="NCBI Taxonomy" id="2488791"/>
    <lineage>
        <taxon>Bacteria</taxon>
        <taxon>Bacillati</taxon>
        <taxon>Actinomycetota</taxon>
        <taxon>Actinomycetes</taxon>
        <taxon>Micrococcales</taxon>
        <taxon>Microbacteriaceae</taxon>
        <taxon>Gulosibacter</taxon>
    </lineage>
</organism>
<dbReference type="InterPro" id="IPR001128">
    <property type="entry name" value="Cyt_P450"/>
</dbReference>
<protein>
    <submittedName>
        <fullName evidence="2">Cytochrome P450</fullName>
    </submittedName>
</protein>
<dbReference type="InterPro" id="IPR017972">
    <property type="entry name" value="Cyt_P450_CS"/>
</dbReference>
<proteinExistence type="inferred from homology"/>
<keyword evidence="3" id="KW-1185">Reference proteome</keyword>
<sequence length="387" mass="43541">MRKRRGGTSEERVTQEVIRLRNLRESQAVLRAKDATSQAGFTAERIPSRFFARRPILIDDGPGHTEHRKQLVRFFSPRALEERHRAFIERTAADYVTQARQAGGCRVDDLGLQFSVRVASEIVGLTAGDTSALAKRLEAFFKQPPVDHTRTDHGRTREDWIQAARRALVPLASFYLRDVLPAIRARRAHPTDDIISHLLAHGYRSREILMECLTYGTAGMVTTREFISMTMLRMFNDPRLRIRYLAAEEPERLAILNEVIRLEPPVAHLYRRVQARADGCPYDPGALVDIDVRQTNVYPDIFTPEPDGVCTDRQLTASERAGLSFGDGAHRCPGSHLALLETDVLVRALFDAGAVLERSPDHEFDTLVQGYQLRGFSVTFSNSAAAP</sequence>